<dbReference type="EMBL" id="CAJOBH010004688">
    <property type="protein sequence ID" value="CAF3999126.1"/>
    <property type="molecule type" value="Genomic_DNA"/>
</dbReference>
<dbReference type="AlphaFoldDB" id="A0A814MB92"/>
<sequence length="457" mass="54678">MSTDNRSQTTTIVDEDKCGNFDVFDELVNELFSNDNYNDDNNVGENNDPMNQGYIMNNNDDRKYNDFELIQTDKLLFLNTNRIISQSRQQSLCPLLNKMRKKMTKTFRYTDVDLHELIGIDIDKIPHYLSNENKLLEEKICAIRPTIDKNHLEELHQIAILMYKISLLERITSLWRMFRRVGMGTLELPSDIKQLDIKIWPFAVHTRIRHVENTHAYDDETCQMFIDHCLQKLNEKNDEYRHQLRFRTSHVTNYSPAMECTIEKFIQHEFKRQHIVYHCQITLVLYHYIDEILKRHFYTENPNIKQKELLKRLCKYKYEEKITEYEFNLFKNQISEHCLLNSVQNQHNANSSLIVTAHSAMMQEKFFKQYAEIESHTSTNKVTISLDLIKQHMHQCQKQFNNELEQMWHNQRTLSSDQRLTSTMLHLIDQRLANIDARLECIYKFKAQLLKIKIQSL</sequence>
<comment type="caution">
    <text evidence="1">The sequence shown here is derived from an EMBL/GenBank/DDBJ whole genome shotgun (WGS) entry which is preliminary data.</text>
</comment>
<protein>
    <submittedName>
        <fullName evidence="1">Uncharacterized protein</fullName>
    </submittedName>
</protein>
<name>A0A814MB92_9BILA</name>
<proteinExistence type="predicted"/>
<gene>
    <name evidence="2" type="ORF">BYL167_LOCUS13584</name>
    <name evidence="1" type="ORF">CJN711_LOCUS5988</name>
</gene>
<reference evidence="1" key="1">
    <citation type="submission" date="2021-02" db="EMBL/GenBank/DDBJ databases">
        <authorList>
            <person name="Nowell W R."/>
        </authorList>
    </citation>
    <scope>NUCLEOTIDE SEQUENCE</scope>
</reference>
<evidence type="ECO:0000313" key="3">
    <source>
        <dbReference type="Proteomes" id="UP000663855"/>
    </source>
</evidence>
<evidence type="ECO:0000313" key="1">
    <source>
        <dbReference type="EMBL" id="CAF1076583.1"/>
    </source>
</evidence>
<dbReference type="Proteomes" id="UP000663855">
    <property type="component" value="Unassembled WGS sequence"/>
</dbReference>
<organism evidence="1 3">
    <name type="scientific">Rotaria magnacalcarata</name>
    <dbReference type="NCBI Taxonomy" id="392030"/>
    <lineage>
        <taxon>Eukaryota</taxon>
        <taxon>Metazoa</taxon>
        <taxon>Spiralia</taxon>
        <taxon>Gnathifera</taxon>
        <taxon>Rotifera</taxon>
        <taxon>Eurotatoria</taxon>
        <taxon>Bdelloidea</taxon>
        <taxon>Philodinida</taxon>
        <taxon>Philodinidae</taxon>
        <taxon>Rotaria</taxon>
    </lineage>
</organism>
<dbReference type="Proteomes" id="UP000681967">
    <property type="component" value="Unassembled WGS sequence"/>
</dbReference>
<dbReference type="EMBL" id="CAJNOV010001733">
    <property type="protein sequence ID" value="CAF1076583.1"/>
    <property type="molecule type" value="Genomic_DNA"/>
</dbReference>
<evidence type="ECO:0000313" key="2">
    <source>
        <dbReference type="EMBL" id="CAF3999126.1"/>
    </source>
</evidence>
<accession>A0A814MB92</accession>